<dbReference type="PANTHER" id="PTHR32428:SF2">
    <property type="entry name" value="TARGET OF RAPAMYCIN COMPLEX 2 SUBUNIT BIT61-RELATED"/>
    <property type="match status" value="1"/>
</dbReference>
<sequence length="455" mass="50867">MNIQALSFSEENNQSLPINEAITQGIYFSEENNQSLPINEAITQGIFFSEENNQSLPINEAITQGISFSEENNQSLPINEAITQGISFSEENNQPSPINEAITQGISFSEVINEPLPNHGATNQSLSRRQSFNDARDCLPLSTRKPSGCEIKTRDPDNAVWTGRALSGRINWSQQHQMELHEVWDRISSTIIQLFQRRPLRENELGVLQEHVRFLINSEAGGLVHEYYKDQLLRKGMIILREKIKNDEGLDLLMHLGETWNYFFREILPCLQAILYPLTAMLAKGETVRSLSLLAFRNIVVLKVGTRDALDSVAKQSYPASIHQMLLVLQGVQDNVFLSENQFLLEKLVARVVCPYLGQRGLYEGGPDPVIKVKLKPISFNIPPVVVPESIRFTPKSRAQKVQQEASMVPSPSLSARRGALHEVPGGSIKKLRPVLEHVHDSGGGIGARRHSVVA</sequence>
<comment type="caution">
    <text evidence="2">The sequence shown here is derived from an EMBL/GenBank/DDBJ whole genome shotgun (WGS) entry which is preliminary data.</text>
</comment>
<organism evidence="2 3">
    <name type="scientific">Elysia crispata</name>
    <name type="common">lettuce slug</name>
    <dbReference type="NCBI Taxonomy" id="231223"/>
    <lineage>
        <taxon>Eukaryota</taxon>
        <taxon>Metazoa</taxon>
        <taxon>Spiralia</taxon>
        <taxon>Lophotrochozoa</taxon>
        <taxon>Mollusca</taxon>
        <taxon>Gastropoda</taxon>
        <taxon>Heterobranchia</taxon>
        <taxon>Euthyneura</taxon>
        <taxon>Panpulmonata</taxon>
        <taxon>Sacoglossa</taxon>
        <taxon>Placobranchoidea</taxon>
        <taxon>Plakobranchidae</taxon>
        <taxon>Elysia</taxon>
    </lineage>
</organism>
<dbReference type="Pfam" id="PF08539">
    <property type="entry name" value="HbrB"/>
    <property type="match status" value="1"/>
</dbReference>
<proteinExistence type="inferred from homology"/>
<gene>
    <name evidence="2" type="ORF">RRG08_010811</name>
</gene>
<protein>
    <recommendedName>
        <fullName evidence="4">Proline-rich protein 5</fullName>
    </recommendedName>
</protein>
<dbReference type="SUPFAM" id="SSF75399">
    <property type="entry name" value="Plakin repeat"/>
    <property type="match status" value="1"/>
</dbReference>
<evidence type="ECO:0008006" key="4">
    <source>
        <dbReference type="Google" id="ProtNLM"/>
    </source>
</evidence>
<dbReference type="InterPro" id="IPR013745">
    <property type="entry name" value="Bit61/PRR5"/>
</dbReference>
<dbReference type="Proteomes" id="UP001283361">
    <property type="component" value="Unassembled WGS sequence"/>
</dbReference>
<dbReference type="PANTHER" id="PTHR32428">
    <property type="entry name" value="TARGET OF RAPAMYCIN COMPLEX 2 SUBUNIT BIT61-RELATED"/>
    <property type="match status" value="1"/>
</dbReference>
<dbReference type="EMBL" id="JAWDGP010004066">
    <property type="protein sequence ID" value="KAK3768141.1"/>
    <property type="molecule type" value="Genomic_DNA"/>
</dbReference>
<accession>A0AAE0ZFU6</accession>
<dbReference type="AlphaFoldDB" id="A0AAE0ZFU6"/>
<name>A0AAE0ZFU6_9GAST</name>
<dbReference type="GO" id="GO:0031932">
    <property type="term" value="C:TORC2 complex"/>
    <property type="evidence" value="ECO:0007669"/>
    <property type="project" value="TreeGrafter"/>
</dbReference>
<evidence type="ECO:0000313" key="2">
    <source>
        <dbReference type="EMBL" id="KAK3768141.1"/>
    </source>
</evidence>
<comment type="similarity">
    <text evidence="1">Belongs to the PROTOR family.</text>
</comment>
<evidence type="ECO:0000256" key="1">
    <source>
        <dbReference type="ARBA" id="ARBA00010453"/>
    </source>
</evidence>
<dbReference type="GO" id="GO:0038203">
    <property type="term" value="P:TORC2 signaling"/>
    <property type="evidence" value="ECO:0007669"/>
    <property type="project" value="TreeGrafter"/>
</dbReference>
<evidence type="ECO:0000313" key="3">
    <source>
        <dbReference type="Proteomes" id="UP001283361"/>
    </source>
</evidence>
<dbReference type="Gene3D" id="3.90.1290.10">
    <property type="entry name" value="Plakin repeat"/>
    <property type="match status" value="1"/>
</dbReference>
<reference evidence="2" key="1">
    <citation type="journal article" date="2023" name="G3 (Bethesda)">
        <title>A reference genome for the long-term kleptoplast-retaining sea slug Elysia crispata morphotype clarki.</title>
        <authorList>
            <person name="Eastman K.E."/>
            <person name="Pendleton A.L."/>
            <person name="Shaikh M.A."/>
            <person name="Suttiyut T."/>
            <person name="Ogas R."/>
            <person name="Tomko P."/>
            <person name="Gavelis G."/>
            <person name="Widhalm J.R."/>
            <person name="Wisecaver J.H."/>
        </authorList>
    </citation>
    <scope>NUCLEOTIDE SEQUENCE</scope>
    <source>
        <strain evidence="2">ECLA1</strain>
    </source>
</reference>
<dbReference type="InterPro" id="IPR035915">
    <property type="entry name" value="Plakin_repeat_sf"/>
</dbReference>
<keyword evidence="3" id="KW-1185">Reference proteome</keyword>